<dbReference type="PROSITE" id="PS00216">
    <property type="entry name" value="SUGAR_TRANSPORT_1"/>
    <property type="match status" value="1"/>
</dbReference>
<evidence type="ECO:0000256" key="7">
    <source>
        <dbReference type="RuleBase" id="RU003346"/>
    </source>
</evidence>
<comment type="subcellular location">
    <subcellularLocation>
        <location evidence="1">Membrane</location>
        <topology evidence="1">Multi-pass membrane protein</topology>
    </subcellularLocation>
</comment>
<dbReference type="Pfam" id="PF00083">
    <property type="entry name" value="Sugar_tr"/>
    <property type="match status" value="1"/>
</dbReference>
<organism evidence="10 11">
    <name type="scientific">Aspergillus violaceofuscus (strain CBS 115571)</name>
    <dbReference type="NCBI Taxonomy" id="1450538"/>
    <lineage>
        <taxon>Eukaryota</taxon>
        <taxon>Fungi</taxon>
        <taxon>Dikarya</taxon>
        <taxon>Ascomycota</taxon>
        <taxon>Pezizomycotina</taxon>
        <taxon>Eurotiomycetes</taxon>
        <taxon>Eurotiomycetidae</taxon>
        <taxon>Eurotiales</taxon>
        <taxon>Aspergillaceae</taxon>
        <taxon>Aspergillus</taxon>
    </lineage>
</organism>
<evidence type="ECO:0000259" key="9">
    <source>
        <dbReference type="PROSITE" id="PS50850"/>
    </source>
</evidence>
<name>A0A2V5HNQ3_ASPV1</name>
<sequence length="523" mass="57358">MTQRTFLGRSGAALTTLQLSLIVCPAFILNGYNQANIGGYLTESSWVATFPELDTINTTGAIKSHNSTIQGLTVAVLILGGLFGSLSCSYTGDKFGRRAIISAAGVCTLIGEVLEASAFSLAQFIVGRFILGIGVGQIISMVPVWISETSSAKHRGQHGVLVGVFTCLGYLLESWINLGFFEFHTGSVTWRPPVAIPTVLSVLLMIAIWFLPESPRWLAMRNQSDQAKSVISALKGLPENSVEVDAELTGIEHSLESTSTEKLSNILRNGEDKLGYRFFLCMLLQFYQQWSGTNLVSVYMPIIFQTNLGMSAELSKILSASALTWKFISSFASFFCIDRFGRRALFMISGAGMSTCMIVLAIATSFPSSNHSAQIAAGFFLFLFSTFVPIGFLGANFLYPTEIAPIRLRVAMSSISVAHHWMWNFVISLVTPVAVDTIGYRFYIVFGVIGATIPVVVYFLFPETKGRNLEEINMMFRDSPSVWATVRFAQTRPIALPQEYEKEEAPVHEEDATAHEPAALKQV</sequence>
<feature type="transmembrane region" description="Helical" evidence="8">
    <location>
        <begin position="375"/>
        <end position="398"/>
    </location>
</feature>
<feature type="transmembrane region" description="Helical" evidence="8">
    <location>
        <begin position="440"/>
        <end position="461"/>
    </location>
</feature>
<dbReference type="GO" id="GO:0005351">
    <property type="term" value="F:carbohydrate:proton symporter activity"/>
    <property type="evidence" value="ECO:0007669"/>
    <property type="project" value="TreeGrafter"/>
</dbReference>
<gene>
    <name evidence="10" type="ORF">BO99DRAFT_429305</name>
</gene>
<keyword evidence="11" id="KW-1185">Reference proteome</keyword>
<dbReference type="InterPro" id="IPR050360">
    <property type="entry name" value="MFS_Sugar_Transporters"/>
</dbReference>
<evidence type="ECO:0000256" key="4">
    <source>
        <dbReference type="ARBA" id="ARBA00022692"/>
    </source>
</evidence>
<feature type="transmembrane region" description="Helical" evidence="8">
    <location>
        <begin position="12"/>
        <end position="32"/>
    </location>
</feature>
<dbReference type="InterPro" id="IPR036259">
    <property type="entry name" value="MFS_trans_sf"/>
</dbReference>
<dbReference type="Gene3D" id="1.20.1250.20">
    <property type="entry name" value="MFS general substrate transporter like domains"/>
    <property type="match status" value="1"/>
</dbReference>
<evidence type="ECO:0000256" key="2">
    <source>
        <dbReference type="ARBA" id="ARBA00010992"/>
    </source>
</evidence>
<dbReference type="SUPFAM" id="SSF103473">
    <property type="entry name" value="MFS general substrate transporter"/>
    <property type="match status" value="1"/>
</dbReference>
<evidence type="ECO:0000256" key="1">
    <source>
        <dbReference type="ARBA" id="ARBA00004141"/>
    </source>
</evidence>
<dbReference type="PANTHER" id="PTHR48022">
    <property type="entry name" value="PLASTIDIC GLUCOSE TRANSPORTER 4"/>
    <property type="match status" value="1"/>
</dbReference>
<feature type="transmembrane region" description="Helical" evidence="8">
    <location>
        <begin position="69"/>
        <end position="88"/>
    </location>
</feature>
<dbReference type="FunFam" id="1.20.1250.20:FF:000090">
    <property type="entry name" value="MFS sugar transporter, putative"/>
    <property type="match status" value="1"/>
</dbReference>
<evidence type="ECO:0000256" key="5">
    <source>
        <dbReference type="ARBA" id="ARBA00022989"/>
    </source>
</evidence>
<dbReference type="InterPro" id="IPR020846">
    <property type="entry name" value="MFS_dom"/>
</dbReference>
<reference evidence="10 11" key="1">
    <citation type="submission" date="2018-02" db="EMBL/GenBank/DDBJ databases">
        <title>The genomes of Aspergillus section Nigri reveals drivers in fungal speciation.</title>
        <authorList>
            <consortium name="DOE Joint Genome Institute"/>
            <person name="Vesth T.C."/>
            <person name="Nybo J."/>
            <person name="Theobald S."/>
            <person name="Brandl J."/>
            <person name="Frisvad J.C."/>
            <person name="Nielsen K.F."/>
            <person name="Lyhne E.K."/>
            <person name="Kogle M.E."/>
            <person name="Kuo A."/>
            <person name="Riley R."/>
            <person name="Clum A."/>
            <person name="Nolan M."/>
            <person name="Lipzen A."/>
            <person name="Salamov A."/>
            <person name="Henrissat B."/>
            <person name="Wiebenga A."/>
            <person name="De vries R.P."/>
            <person name="Grigoriev I.V."/>
            <person name="Mortensen U.H."/>
            <person name="Andersen M.R."/>
            <person name="Baker S.E."/>
        </authorList>
    </citation>
    <scope>NUCLEOTIDE SEQUENCE [LARGE SCALE GENOMIC DNA]</scope>
    <source>
        <strain evidence="10 11">CBS 115571</strain>
    </source>
</reference>
<comment type="similarity">
    <text evidence="2 7">Belongs to the major facilitator superfamily. Sugar transporter (TC 2.A.1.1) family.</text>
</comment>
<dbReference type="InterPro" id="IPR005828">
    <property type="entry name" value="MFS_sugar_transport-like"/>
</dbReference>
<keyword evidence="3 7" id="KW-0813">Transport</keyword>
<keyword evidence="6 8" id="KW-0472">Membrane</keyword>
<dbReference type="AlphaFoldDB" id="A0A2V5HNQ3"/>
<feature type="transmembrane region" description="Helical" evidence="8">
    <location>
        <begin position="158"/>
        <end position="178"/>
    </location>
</feature>
<evidence type="ECO:0000256" key="6">
    <source>
        <dbReference type="ARBA" id="ARBA00023136"/>
    </source>
</evidence>
<keyword evidence="4 8" id="KW-0812">Transmembrane</keyword>
<evidence type="ECO:0000256" key="8">
    <source>
        <dbReference type="SAM" id="Phobius"/>
    </source>
</evidence>
<dbReference type="InterPro" id="IPR003663">
    <property type="entry name" value="Sugar/inositol_transpt"/>
</dbReference>
<protein>
    <submittedName>
        <fullName evidence="10">General substrate transporter</fullName>
    </submittedName>
</protein>
<feature type="transmembrane region" description="Helical" evidence="8">
    <location>
        <begin position="100"/>
        <end position="119"/>
    </location>
</feature>
<dbReference type="EMBL" id="KZ825107">
    <property type="protein sequence ID" value="PYI23193.1"/>
    <property type="molecule type" value="Genomic_DNA"/>
</dbReference>
<dbReference type="Proteomes" id="UP000249829">
    <property type="component" value="Unassembled WGS sequence"/>
</dbReference>
<feature type="transmembrane region" description="Helical" evidence="8">
    <location>
        <begin position="125"/>
        <end position="146"/>
    </location>
</feature>
<dbReference type="NCBIfam" id="TIGR00879">
    <property type="entry name" value="SP"/>
    <property type="match status" value="1"/>
</dbReference>
<feature type="transmembrane region" description="Helical" evidence="8">
    <location>
        <begin position="410"/>
        <end position="434"/>
    </location>
</feature>
<evidence type="ECO:0000313" key="10">
    <source>
        <dbReference type="EMBL" id="PYI23193.1"/>
    </source>
</evidence>
<feature type="transmembrane region" description="Helical" evidence="8">
    <location>
        <begin position="190"/>
        <end position="211"/>
    </location>
</feature>
<feature type="transmembrane region" description="Helical" evidence="8">
    <location>
        <begin position="344"/>
        <end position="363"/>
    </location>
</feature>
<proteinExistence type="inferred from homology"/>
<accession>A0A2V5HNQ3</accession>
<dbReference type="PANTHER" id="PTHR48022:SF45">
    <property type="entry name" value="MAJOR FACILITATOR SUPERFAMILY (MFS) PROFILE DOMAIN-CONTAINING PROTEIN-RELATED"/>
    <property type="match status" value="1"/>
</dbReference>
<dbReference type="PROSITE" id="PS50850">
    <property type="entry name" value="MFS"/>
    <property type="match status" value="1"/>
</dbReference>
<dbReference type="OMA" id="LQCTSFQ"/>
<evidence type="ECO:0000256" key="3">
    <source>
        <dbReference type="ARBA" id="ARBA00022448"/>
    </source>
</evidence>
<keyword evidence="5 8" id="KW-1133">Transmembrane helix</keyword>
<feature type="domain" description="Major facilitator superfamily (MFS) profile" evidence="9">
    <location>
        <begin position="19"/>
        <end position="465"/>
    </location>
</feature>
<dbReference type="InterPro" id="IPR005829">
    <property type="entry name" value="Sugar_transporter_CS"/>
</dbReference>
<dbReference type="PRINTS" id="PR00171">
    <property type="entry name" value="SUGRTRNSPORT"/>
</dbReference>
<evidence type="ECO:0000313" key="11">
    <source>
        <dbReference type="Proteomes" id="UP000249829"/>
    </source>
</evidence>
<dbReference type="GO" id="GO:0016020">
    <property type="term" value="C:membrane"/>
    <property type="evidence" value="ECO:0007669"/>
    <property type="project" value="UniProtKB-SubCell"/>
</dbReference>